<dbReference type="PANTHER" id="PTHR35038">
    <property type="entry name" value="DISSIMILATORY SULFITE REDUCTASE SIRA"/>
    <property type="match status" value="1"/>
</dbReference>
<feature type="transmembrane region" description="Helical" evidence="2">
    <location>
        <begin position="114"/>
        <end position="133"/>
    </location>
</feature>
<dbReference type="InterPro" id="IPR023155">
    <property type="entry name" value="Cyt_c-552/4"/>
</dbReference>
<name>A0ABY2UHP5_9GAMM</name>
<proteinExistence type="predicted"/>
<evidence type="ECO:0000313" key="4">
    <source>
        <dbReference type="EMBL" id="TLM76539.1"/>
    </source>
</evidence>
<feature type="transmembrane region" description="Helical" evidence="2">
    <location>
        <begin position="46"/>
        <end position="66"/>
    </location>
</feature>
<dbReference type="Gene3D" id="1.10.1130.10">
    <property type="entry name" value="Flavocytochrome C3, Chain A"/>
    <property type="match status" value="1"/>
</dbReference>
<keyword evidence="2" id="KW-1133">Transmembrane helix</keyword>
<evidence type="ECO:0000259" key="3">
    <source>
        <dbReference type="Pfam" id="PF13435"/>
    </source>
</evidence>
<feature type="transmembrane region" description="Helical" evidence="2">
    <location>
        <begin position="78"/>
        <end position="102"/>
    </location>
</feature>
<evidence type="ECO:0000256" key="1">
    <source>
        <dbReference type="ARBA" id="ARBA00022729"/>
    </source>
</evidence>
<dbReference type="SUPFAM" id="SSF81342">
    <property type="entry name" value="Transmembrane di-heme cytochromes"/>
    <property type="match status" value="1"/>
</dbReference>
<dbReference type="RefSeq" id="WP_138236091.1">
    <property type="nucleotide sequence ID" value="NZ_CP185860.1"/>
</dbReference>
<feature type="domain" description="Cytochrome c-552/4" evidence="3">
    <location>
        <begin position="225"/>
        <end position="309"/>
    </location>
</feature>
<comment type="caution">
    <text evidence="4">The sequence shown here is derived from an EMBL/GenBank/DDBJ whole genome shotgun (WGS) entry which is preliminary data.</text>
</comment>
<dbReference type="InterPro" id="IPR051829">
    <property type="entry name" value="Multiheme_Cytochr_ET"/>
</dbReference>
<dbReference type="Pfam" id="PF13435">
    <property type="entry name" value="Cytochrome_C554"/>
    <property type="match status" value="1"/>
</dbReference>
<dbReference type="Proteomes" id="UP000306791">
    <property type="component" value="Unassembled WGS sequence"/>
</dbReference>
<sequence>MSTKQSLLERESSSFYPLASAFIICCLSGLAIFALPKILVFNQINILAHILAGCVFSIFILAYGFLHFKRTLGVRKPLIILSGVAAILTIFVYIYTGLSLAIKGHQEASPWIAYLHKLGSIVLISLVALHIVLHRVLRYKNRPNEKRNYTYNLGTLFSTLKSSAVYALSVGFLSIIYTWVEPPLQVKSMDEGYTTPYGDHPFRPSQAETTTREFIHPKQIAGAAECASCHQGIAREWFSSAHRQAASDPVYMKNVTLLADERGIEATRYCEGCHTPIALLTGELTPGGEHGGIPGSIGHAEGITCLGCHAMADTVHLDGVASYLYQPPEPYLFANSDSMLLKGVSQYLIRTSAGQHKSDVAAPVLREPRQCATCHIQFMDKDINNWGWVKMQDEYTSWLSSPFSRQHQQTFASEHAMRCQDCHMPLVKSNDPSANSDGMVRSHRFLGANTMLPLLTGDTDQLELTKAFLQSNKLRVTIEKPNRTQAVQTEVSLDERLREHRETPYYYYLGETVNLKVLINNIGVGHEFPGGTIDLNEAWVELLVHDASGELVHSSGGLSEDGHLDPEAHAYRSIPVDRYGKQVWTHELFNMVGETYKNVIEPGGSDVAEYAFVVPSWAKGPLVIDATVKYRKLNQRYAKWALGDKYQELPIVDMARDTLLLELLHEKEVTN</sequence>
<gene>
    <name evidence="4" type="ORF">FDY93_12460</name>
</gene>
<protein>
    <recommendedName>
        <fullName evidence="3">Cytochrome c-552/4 domain-containing protein</fullName>
    </recommendedName>
</protein>
<dbReference type="InterPro" id="IPR036280">
    <property type="entry name" value="Multihaem_cyt_sf"/>
</dbReference>
<keyword evidence="1" id="KW-0732">Signal</keyword>
<accession>A0ABY2UHP5</accession>
<feature type="transmembrane region" description="Helical" evidence="2">
    <location>
        <begin position="15"/>
        <end position="34"/>
    </location>
</feature>
<dbReference type="EMBL" id="VANI01000013">
    <property type="protein sequence ID" value="TLM76539.1"/>
    <property type="molecule type" value="Genomic_DNA"/>
</dbReference>
<evidence type="ECO:0000313" key="5">
    <source>
        <dbReference type="Proteomes" id="UP000306791"/>
    </source>
</evidence>
<keyword evidence="2" id="KW-0472">Membrane</keyword>
<keyword evidence="2" id="KW-0812">Transmembrane</keyword>
<dbReference type="InterPro" id="IPR016174">
    <property type="entry name" value="Di-haem_cyt_TM"/>
</dbReference>
<dbReference type="SUPFAM" id="SSF48695">
    <property type="entry name" value="Multiheme cytochromes"/>
    <property type="match status" value="1"/>
</dbReference>
<organism evidence="4 5">
    <name type="scientific">Microbulbifer harenosus</name>
    <dbReference type="NCBI Taxonomy" id="2576840"/>
    <lineage>
        <taxon>Bacteria</taxon>
        <taxon>Pseudomonadati</taxon>
        <taxon>Pseudomonadota</taxon>
        <taxon>Gammaproteobacteria</taxon>
        <taxon>Cellvibrionales</taxon>
        <taxon>Microbulbiferaceae</taxon>
        <taxon>Microbulbifer</taxon>
    </lineage>
</organism>
<dbReference type="PANTHER" id="PTHR35038:SF8">
    <property type="entry name" value="C-TYPE POLYHEME CYTOCHROME OMCC"/>
    <property type="match status" value="1"/>
</dbReference>
<reference evidence="4 5" key="1">
    <citation type="submission" date="2019-05" db="EMBL/GenBank/DDBJ databases">
        <title>Microbulbifer harenosus sp. nov., an alginate-degrading bacterium isolated from coastal sand.</title>
        <authorList>
            <person name="Huang H."/>
            <person name="Mo K."/>
            <person name="Bao S."/>
        </authorList>
    </citation>
    <scope>NUCLEOTIDE SEQUENCE [LARGE SCALE GENOMIC DNA]</scope>
    <source>
        <strain evidence="4 5">HB161719</strain>
    </source>
</reference>
<keyword evidence="5" id="KW-1185">Reference proteome</keyword>
<feature type="transmembrane region" description="Helical" evidence="2">
    <location>
        <begin position="153"/>
        <end position="180"/>
    </location>
</feature>
<evidence type="ECO:0000256" key="2">
    <source>
        <dbReference type="SAM" id="Phobius"/>
    </source>
</evidence>